<dbReference type="Gene3D" id="3.90.25.10">
    <property type="entry name" value="UDP-galactose 4-epimerase, domain 1"/>
    <property type="match status" value="1"/>
</dbReference>
<name>A0A4R5KI65_9BACL</name>
<dbReference type="InterPro" id="IPR016040">
    <property type="entry name" value="NAD(P)-bd_dom"/>
</dbReference>
<feature type="domain" description="NAD(P)-binding" evidence="1">
    <location>
        <begin position="21"/>
        <end position="180"/>
    </location>
</feature>
<protein>
    <submittedName>
        <fullName evidence="2">NmrA family transcriptional regulator</fullName>
    </submittedName>
</protein>
<accession>A0A4R5KI65</accession>
<dbReference type="Proteomes" id="UP000295636">
    <property type="component" value="Unassembled WGS sequence"/>
</dbReference>
<dbReference type="PANTHER" id="PTHR43162">
    <property type="match status" value="1"/>
</dbReference>
<dbReference type="OrthoDB" id="339107at2"/>
<dbReference type="InterPro" id="IPR051604">
    <property type="entry name" value="Ergot_Alk_Oxidoreductase"/>
</dbReference>
<gene>
    <name evidence="2" type="ORF">E1757_21305</name>
</gene>
<dbReference type="Gene3D" id="3.40.50.720">
    <property type="entry name" value="NAD(P)-binding Rossmann-like Domain"/>
    <property type="match status" value="1"/>
</dbReference>
<evidence type="ECO:0000259" key="1">
    <source>
        <dbReference type="Pfam" id="PF13460"/>
    </source>
</evidence>
<dbReference type="AlphaFoldDB" id="A0A4R5KI65"/>
<dbReference type="Pfam" id="PF13460">
    <property type="entry name" value="NAD_binding_10"/>
    <property type="match status" value="1"/>
</dbReference>
<dbReference type="PANTHER" id="PTHR43162:SF1">
    <property type="entry name" value="PRESTALK A DIFFERENTIATION PROTEIN A"/>
    <property type="match status" value="1"/>
</dbReference>
<evidence type="ECO:0000313" key="2">
    <source>
        <dbReference type="EMBL" id="TDF95076.1"/>
    </source>
</evidence>
<sequence length="292" mass="31369">MNYNAGNKTVVGAVKPILILGGTGKTGRRVAERLTERGLPVRIGSRSGEPSFDWENRSTWESSLQNVGAVYITYYPDLAVPGAAAAIGAFAELAVNNGIKRLVLLSGRGEEEAQLSERAVQDSGADWTIVRASWFCQNFSESFLLGSVLSGMVALPAADVAEPFIDAEDIADVVVASLTEDGHIGQLYELTGPRALTFAEATEEIAKASGRHVRYVQLSAEQFTSMLSQQGIPAEFIALLTDLFTKVLDGRNSHLTDGVQRALGRGPRDFADYARDAAASGVWEVHDERPLA</sequence>
<dbReference type="EMBL" id="SMRT01000011">
    <property type="protein sequence ID" value="TDF95076.1"/>
    <property type="molecule type" value="Genomic_DNA"/>
</dbReference>
<organism evidence="2 3">
    <name type="scientific">Paenibacillus piri</name>
    <dbReference type="NCBI Taxonomy" id="2547395"/>
    <lineage>
        <taxon>Bacteria</taxon>
        <taxon>Bacillati</taxon>
        <taxon>Bacillota</taxon>
        <taxon>Bacilli</taxon>
        <taxon>Bacillales</taxon>
        <taxon>Paenibacillaceae</taxon>
        <taxon>Paenibacillus</taxon>
    </lineage>
</organism>
<dbReference type="RefSeq" id="WP_133231876.1">
    <property type="nucleotide sequence ID" value="NZ_SMRT01000011.1"/>
</dbReference>
<reference evidence="2 3" key="1">
    <citation type="submission" date="2019-03" db="EMBL/GenBank/DDBJ databases">
        <title>This is whole genome sequence of Paenibacillus sp MS74 strain.</title>
        <authorList>
            <person name="Trinh H.N."/>
        </authorList>
    </citation>
    <scope>NUCLEOTIDE SEQUENCE [LARGE SCALE GENOMIC DNA]</scope>
    <source>
        <strain evidence="2 3">MS74</strain>
    </source>
</reference>
<proteinExistence type="predicted"/>
<evidence type="ECO:0000313" key="3">
    <source>
        <dbReference type="Proteomes" id="UP000295636"/>
    </source>
</evidence>
<dbReference type="InterPro" id="IPR036291">
    <property type="entry name" value="NAD(P)-bd_dom_sf"/>
</dbReference>
<dbReference type="SUPFAM" id="SSF51735">
    <property type="entry name" value="NAD(P)-binding Rossmann-fold domains"/>
    <property type="match status" value="1"/>
</dbReference>
<comment type="caution">
    <text evidence="2">The sequence shown here is derived from an EMBL/GenBank/DDBJ whole genome shotgun (WGS) entry which is preliminary data.</text>
</comment>
<keyword evidence="3" id="KW-1185">Reference proteome</keyword>